<dbReference type="GO" id="GO:0005829">
    <property type="term" value="C:cytosol"/>
    <property type="evidence" value="ECO:0007669"/>
    <property type="project" value="TreeGrafter"/>
</dbReference>
<dbReference type="PANTHER" id="PTHR32472:SF10">
    <property type="entry name" value="DNA REPAIR PROTEIN RADA-LIKE PROTEIN"/>
    <property type="match status" value="1"/>
</dbReference>
<keyword evidence="1 11" id="KW-0479">Metal-binding</keyword>
<dbReference type="EMBL" id="SAXT01000003">
    <property type="protein sequence ID" value="TXJ12768.1"/>
    <property type="molecule type" value="Genomic_DNA"/>
</dbReference>
<dbReference type="InterPro" id="IPR004504">
    <property type="entry name" value="DNA_repair_RadA"/>
</dbReference>
<feature type="region of interest" description="Lon-protease-like" evidence="11">
    <location>
        <begin position="358"/>
        <end position="465"/>
    </location>
</feature>
<gene>
    <name evidence="11 15" type="primary">radA</name>
    <name evidence="15" type="ORF">EPJ80_03980</name>
</gene>
<dbReference type="Pfam" id="PF13481">
    <property type="entry name" value="AAA_25"/>
    <property type="match status" value="1"/>
</dbReference>
<dbReference type="SUPFAM" id="SSF54211">
    <property type="entry name" value="Ribosomal protein S5 domain 2-like"/>
    <property type="match status" value="1"/>
</dbReference>
<keyword evidence="7 11" id="KW-0067">ATP-binding</keyword>
<feature type="short sequence motif" description="RadA KNRFG motif" evidence="11">
    <location>
        <begin position="258"/>
        <end position="262"/>
    </location>
</feature>
<dbReference type="CDD" id="cd01121">
    <property type="entry name" value="RadA_SMS_N"/>
    <property type="match status" value="1"/>
</dbReference>
<feature type="binding site" evidence="11">
    <location>
        <begin position="99"/>
        <end position="106"/>
    </location>
    <ligand>
        <name>ATP</name>
        <dbReference type="ChEBI" id="CHEBI:30616"/>
    </ligand>
</feature>
<evidence type="ECO:0000256" key="4">
    <source>
        <dbReference type="ARBA" id="ARBA00022771"/>
    </source>
</evidence>
<evidence type="ECO:0000256" key="5">
    <source>
        <dbReference type="ARBA" id="ARBA00022801"/>
    </source>
</evidence>
<dbReference type="InterPro" id="IPR020588">
    <property type="entry name" value="RecA_ATP-bd"/>
</dbReference>
<dbReference type="GO" id="GO:0008270">
    <property type="term" value="F:zinc ion binding"/>
    <property type="evidence" value="ECO:0007669"/>
    <property type="project" value="UniProtKB-KW"/>
</dbReference>
<evidence type="ECO:0000256" key="9">
    <source>
        <dbReference type="ARBA" id="ARBA00023125"/>
    </source>
</evidence>
<dbReference type="Proteomes" id="UP000325116">
    <property type="component" value="Unassembled WGS sequence"/>
</dbReference>
<proteinExistence type="inferred from homology"/>
<dbReference type="Gene3D" id="3.30.230.10">
    <property type="match status" value="1"/>
</dbReference>
<dbReference type="RefSeq" id="WP_147758172.1">
    <property type="nucleotide sequence ID" value="NZ_SAXT01000003.1"/>
</dbReference>
<evidence type="ECO:0000256" key="7">
    <source>
        <dbReference type="ARBA" id="ARBA00022840"/>
    </source>
</evidence>
<dbReference type="SUPFAM" id="SSF52540">
    <property type="entry name" value="P-loop containing nucleoside triphosphate hydrolases"/>
    <property type="match status" value="1"/>
</dbReference>
<evidence type="ECO:0000256" key="10">
    <source>
        <dbReference type="ARBA" id="ARBA00023204"/>
    </source>
</evidence>
<keyword evidence="2 11" id="KW-0547">Nucleotide-binding</keyword>
<keyword evidence="9 11" id="KW-0238">DNA-binding</keyword>
<evidence type="ECO:0000256" key="2">
    <source>
        <dbReference type="ARBA" id="ARBA00022741"/>
    </source>
</evidence>
<dbReference type="HAMAP" id="MF_01498">
    <property type="entry name" value="RadA_bact"/>
    <property type="match status" value="1"/>
</dbReference>
<comment type="caution">
    <text evidence="15">The sequence shown here is derived from an EMBL/GenBank/DDBJ whole genome shotgun (WGS) entry which is preliminary data.</text>
</comment>
<dbReference type="Gene3D" id="3.40.50.300">
    <property type="entry name" value="P-loop containing nucleotide triphosphate hydrolases"/>
    <property type="match status" value="1"/>
</dbReference>
<evidence type="ECO:0000256" key="12">
    <source>
        <dbReference type="NCBIfam" id="TIGR00416"/>
    </source>
</evidence>
<name>A0A5C8CIT8_9SPIR</name>
<evidence type="ECO:0000256" key="13">
    <source>
        <dbReference type="RuleBase" id="RU003555"/>
    </source>
</evidence>
<sequence>MPKKNNTIFICDNCGETAINWMGKCPSCNSWNTLKPFTEPQENNNIKNIRERNSEGKALLTSIKKIKTGDNVRISTEIEELNGVLGGGLVQGSVILIGGEPGIGKSTLLLQVASNISKKEKVFYFTGEESLEQIKLRADRLNITNINDSDFLISSESNCDNIINTLIEEKPNLAIIDSVQTIYTSSTNSIAGSPAQIKNCAWALMQIAKLKNITIFLVGHITKEGTIAGPKILEHIVDCVLYFEGDDKGIYRILRAVKNRYGAVDEVGIFEMTEKGLMEVSDASRVFTKGINESIFAGNVITPVIEGSRVFCVEQEALVGSSSFGYPRRLTMGYDQYRLLIIIAILEKRAHLNLSNQDVYLNIANGLNVKETASDMSVAMAIASSMSGIAIQRTTAYIGELGLSGEVRPVRFMERRIKEMKKFSLKEVYISKRALKEIQNSKTIEGIKVIGIEHISEAIKRLGIN</sequence>
<dbReference type="PRINTS" id="PR01874">
    <property type="entry name" value="DNAREPAIRADA"/>
</dbReference>
<dbReference type="PROSITE" id="PS50162">
    <property type="entry name" value="RECA_2"/>
    <property type="match status" value="1"/>
</dbReference>
<organism evidence="15 16">
    <name type="scientific">Brachyspira aalborgi</name>
    <dbReference type="NCBI Taxonomy" id="29522"/>
    <lineage>
        <taxon>Bacteria</taxon>
        <taxon>Pseudomonadati</taxon>
        <taxon>Spirochaetota</taxon>
        <taxon>Spirochaetia</taxon>
        <taxon>Brachyspirales</taxon>
        <taxon>Brachyspiraceae</taxon>
        <taxon>Brachyspira</taxon>
    </lineage>
</organism>
<keyword evidence="10 11" id="KW-0234">DNA repair</keyword>
<reference evidence="15 16" key="1">
    <citation type="journal article" date="1992" name="Lakartidningen">
        <title>[Penicillin V and not amoxicillin is the first choice preparation in acute otitis].</title>
        <authorList>
            <person name="Kamme C."/>
            <person name="Lundgren K."/>
            <person name="Prellner K."/>
        </authorList>
    </citation>
    <scope>NUCLEOTIDE SEQUENCE [LARGE SCALE GENOMIC DNA]</scope>
    <source>
        <strain evidence="15 16">W1</strain>
    </source>
</reference>
<accession>A0A5C8CIT8</accession>
<feature type="domain" description="RecA family profile 1" evidence="14">
    <location>
        <begin position="70"/>
        <end position="221"/>
    </location>
</feature>
<evidence type="ECO:0000313" key="16">
    <source>
        <dbReference type="Proteomes" id="UP000325116"/>
    </source>
</evidence>
<dbReference type="InterPro" id="IPR020568">
    <property type="entry name" value="Ribosomal_Su5_D2-typ_SF"/>
</dbReference>
<dbReference type="InterPro" id="IPR014721">
    <property type="entry name" value="Ribsml_uS5_D2-typ_fold_subgr"/>
</dbReference>
<dbReference type="SMART" id="SM00382">
    <property type="entry name" value="AAA"/>
    <property type="match status" value="1"/>
</dbReference>
<evidence type="ECO:0000256" key="11">
    <source>
        <dbReference type="HAMAP-Rule" id="MF_01498"/>
    </source>
</evidence>
<dbReference type="Pfam" id="PF18073">
    <property type="entry name" value="Zn_ribbon_LapB"/>
    <property type="match status" value="1"/>
</dbReference>
<keyword evidence="3 11" id="KW-0227">DNA damage</keyword>
<dbReference type="GO" id="GO:0005524">
    <property type="term" value="F:ATP binding"/>
    <property type="evidence" value="ECO:0007669"/>
    <property type="project" value="UniProtKB-UniRule"/>
</dbReference>
<dbReference type="GO" id="GO:0016787">
    <property type="term" value="F:hydrolase activity"/>
    <property type="evidence" value="ECO:0007669"/>
    <property type="project" value="UniProtKB-KW"/>
</dbReference>
<dbReference type="FunFam" id="3.40.50.300:FF:000050">
    <property type="entry name" value="DNA repair protein RadA"/>
    <property type="match status" value="1"/>
</dbReference>
<comment type="similarity">
    <text evidence="11 13">Belongs to the RecA family. RadA subfamily.</text>
</comment>
<dbReference type="Pfam" id="PF13541">
    <property type="entry name" value="ChlI"/>
    <property type="match status" value="1"/>
</dbReference>
<dbReference type="PANTHER" id="PTHR32472">
    <property type="entry name" value="DNA REPAIR PROTEIN RADA"/>
    <property type="match status" value="1"/>
</dbReference>
<comment type="domain">
    <text evidence="11">The middle region has homology to RecA with ATPase motifs including the RadA KNRFG motif, while the C-terminus is homologous to Lon protease.</text>
</comment>
<evidence type="ECO:0000256" key="8">
    <source>
        <dbReference type="ARBA" id="ARBA00023016"/>
    </source>
</evidence>
<dbReference type="InterPro" id="IPR003593">
    <property type="entry name" value="AAA+_ATPase"/>
</dbReference>
<dbReference type="GO" id="GO:0003684">
    <property type="term" value="F:damaged DNA binding"/>
    <property type="evidence" value="ECO:0007669"/>
    <property type="project" value="InterPro"/>
</dbReference>
<evidence type="ECO:0000313" key="15">
    <source>
        <dbReference type="EMBL" id="TXJ12768.1"/>
    </source>
</evidence>
<evidence type="ECO:0000256" key="6">
    <source>
        <dbReference type="ARBA" id="ARBA00022833"/>
    </source>
</evidence>
<evidence type="ECO:0000256" key="1">
    <source>
        <dbReference type="ARBA" id="ARBA00022723"/>
    </source>
</evidence>
<dbReference type="NCBIfam" id="TIGR00416">
    <property type="entry name" value="sms"/>
    <property type="match status" value="1"/>
</dbReference>
<dbReference type="InterPro" id="IPR027417">
    <property type="entry name" value="P-loop_NTPase"/>
</dbReference>
<dbReference type="GO" id="GO:0000725">
    <property type="term" value="P:recombinational repair"/>
    <property type="evidence" value="ECO:0007669"/>
    <property type="project" value="UniProtKB-UniRule"/>
</dbReference>
<dbReference type="GO" id="GO:0140664">
    <property type="term" value="F:ATP-dependent DNA damage sensor activity"/>
    <property type="evidence" value="ECO:0007669"/>
    <property type="project" value="InterPro"/>
</dbReference>
<comment type="function">
    <text evidence="11">Plays a role in repairing double-strand DNA breaks, probably involving stabilizing or processing branched DNA or blocked replication forks.</text>
</comment>
<keyword evidence="8 11" id="KW-0346">Stress response</keyword>
<dbReference type="AlphaFoldDB" id="A0A5C8CIT8"/>
<keyword evidence="4 13" id="KW-0863">Zinc-finger</keyword>
<evidence type="ECO:0000256" key="3">
    <source>
        <dbReference type="ARBA" id="ARBA00022763"/>
    </source>
</evidence>
<keyword evidence="5" id="KW-0378">Hydrolase</keyword>
<keyword evidence="6 13" id="KW-0862">Zinc</keyword>
<dbReference type="InterPro" id="IPR041166">
    <property type="entry name" value="Rubredoxin_2"/>
</dbReference>
<comment type="function">
    <text evidence="13">DNA-dependent ATPase involved in processing of recombination intermediates, plays a role in repairing DNA breaks. Stimulates the branch migration of RecA-mediated strand transfer reactions, allowing the 3' invading strand to extend heteroduplex DNA faster. Binds ssDNA in the presence of ADP but not other nucleotides, has ATPase activity that is stimulated by ssDNA and various branched DNA structures, but inhibited by SSB. Does not have RecA's homology-searching function.</text>
</comment>
<evidence type="ECO:0000259" key="14">
    <source>
        <dbReference type="PROSITE" id="PS50162"/>
    </source>
</evidence>
<protein>
    <recommendedName>
        <fullName evidence="11 12">DNA repair protein RadA</fullName>
    </recommendedName>
</protein>